<gene>
    <name evidence="2" type="ORF">CAL25_02155</name>
</gene>
<keyword evidence="3" id="KW-1185">Reference proteome</keyword>
<keyword evidence="1" id="KW-0732">Signal</keyword>
<evidence type="ECO:0000313" key="3">
    <source>
        <dbReference type="Proteomes" id="UP000216913"/>
    </source>
</evidence>
<evidence type="ECO:0000313" key="2">
    <source>
        <dbReference type="EMBL" id="OZI55240.1"/>
    </source>
</evidence>
<sequence>MFRLLARHAALALTAVLCAGAAHAATPCPQAADIVRAIWPSASGPDANGRMPLGDSHSMARIALREFESVPRVACKVWPADTNLMLAAVPVMADVPDSNDGNAGDLGLYVLDAHTLQVRQSLRITGLMTDDAVRIFDVTLDTARYGVDGKRAFGVRIARANGSQPNPFQETSLRLFVPEGDTLRMALDGVSMERLQGEYDTQCKGEFIRTRRTLAMSGRNLMATEVVTTTRADEKNGECVEATVATTRHRYTLPYEDGQFLIPIALVSMDNE</sequence>
<dbReference type="Proteomes" id="UP000216913">
    <property type="component" value="Unassembled WGS sequence"/>
</dbReference>
<dbReference type="RefSeq" id="WP_094798293.1">
    <property type="nucleotide sequence ID" value="NZ_NEVP01000001.1"/>
</dbReference>
<feature type="signal peptide" evidence="1">
    <location>
        <begin position="1"/>
        <end position="24"/>
    </location>
</feature>
<comment type="caution">
    <text evidence="2">The sequence shown here is derived from an EMBL/GenBank/DDBJ whole genome shotgun (WGS) entry which is preliminary data.</text>
</comment>
<protein>
    <submittedName>
        <fullName evidence="2">Uncharacterized protein</fullName>
    </submittedName>
</protein>
<dbReference type="OrthoDB" id="7202514at2"/>
<accession>A0A261U1X8</accession>
<dbReference type="EMBL" id="NEVP01000001">
    <property type="protein sequence ID" value="OZI55240.1"/>
    <property type="molecule type" value="Genomic_DNA"/>
</dbReference>
<evidence type="ECO:0000256" key="1">
    <source>
        <dbReference type="SAM" id="SignalP"/>
    </source>
</evidence>
<feature type="chain" id="PRO_5012582540" evidence="1">
    <location>
        <begin position="25"/>
        <end position="272"/>
    </location>
</feature>
<proteinExistence type="predicted"/>
<reference evidence="2 3" key="1">
    <citation type="submission" date="2017-05" db="EMBL/GenBank/DDBJ databases">
        <title>Complete and WGS of Bordetella genogroups.</title>
        <authorList>
            <person name="Spilker T."/>
            <person name="LiPuma J."/>
        </authorList>
    </citation>
    <scope>NUCLEOTIDE SEQUENCE [LARGE SCALE GENOMIC DNA]</scope>
    <source>
        <strain evidence="2 3">AU10456</strain>
    </source>
</reference>
<dbReference type="AlphaFoldDB" id="A0A261U1X8"/>
<name>A0A261U1X8_9BORD</name>
<organism evidence="2 3">
    <name type="scientific">Bordetella genomosp. 5</name>
    <dbReference type="NCBI Taxonomy" id="1395608"/>
    <lineage>
        <taxon>Bacteria</taxon>
        <taxon>Pseudomonadati</taxon>
        <taxon>Pseudomonadota</taxon>
        <taxon>Betaproteobacteria</taxon>
        <taxon>Burkholderiales</taxon>
        <taxon>Alcaligenaceae</taxon>
        <taxon>Bordetella</taxon>
    </lineage>
</organism>